<dbReference type="RefSeq" id="WP_146399566.1">
    <property type="nucleotide sequence ID" value="NZ_SJPJ01000001.1"/>
</dbReference>
<dbReference type="SUPFAM" id="SSF51445">
    <property type="entry name" value="(Trans)glycosidases"/>
    <property type="match status" value="1"/>
</dbReference>
<comment type="caution">
    <text evidence="2">The sequence shown here is derived from an EMBL/GenBank/DDBJ whole genome shotgun (WGS) entry which is preliminary data.</text>
</comment>
<dbReference type="EMBL" id="SJPJ01000001">
    <property type="protein sequence ID" value="TWT82819.1"/>
    <property type="molecule type" value="Genomic_DNA"/>
</dbReference>
<dbReference type="AlphaFoldDB" id="A0A5C5Z5Z2"/>
<feature type="transmembrane region" description="Helical" evidence="1">
    <location>
        <begin position="332"/>
        <end position="352"/>
    </location>
</feature>
<feature type="transmembrane region" description="Helical" evidence="1">
    <location>
        <begin position="200"/>
        <end position="217"/>
    </location>
</feature>
<dbReference type="GO" id="GO:0004553">
    <property type="term" value="F:hydrolase activity, hydrolyzing O-glycosyl compounds"/>
    <property type="evidence" value="ECO:0007669"/>
    <property type="project" value="TreeGrafter"/>
</dbReference>
<feature type="transmembrane region" description="Helical" evidence="1">
    <location>
        <begin position="57"/>
        <end position="79"/>
    </location>
</feature>
<feature type="transmembrane region" description="Helical" evidence="1">
    <location>
        <begin position="133"/>
        <end position="154"/>
    </location>
</feature>
<dbReference type="InterPro" id="IPR051923">
    <property type="entry name" value="Glycosyl_Hydrolase_39"/>
</dbReference>
<proteinExistence type="predicted"/>
<evidence type="ECO:0008006" key="4">
    <source>
        <dbReference type="Google" id="ProtNLM"/>
    </source>
</evidence>
<accession>A0A5C5Z5Z2</accession>
<protein>
    <recommendedName>
        <fullName evidence="4">Glycoside hydrolase family 5 domain-containing protein</fullName>
    </recommendedName>
</protein>
<organism evidence="2 3">
    <name type="scientific">Novipirellula herctigrandis</name>
    <dbReference type="NCBI Taxonomy" id="2527986"/>
    <lineage>
        <taxon>Bacteria</taxon>
        <taxon>Pseudomonadati</taxon>
        <taxon>Planctomycetota</taxon>
        <taxon>Planctomycetia</taxon>
        <taxon>Pirellulales</taxon>
        <taxon>Pirellulaceae</taxon>
        <taxon>Novipirellula</taxon>
    </lineage>
</organism>
<keyword evidence="3" id="KW-1185">Reference proteome</keyword>
<sequence length="878" mass="96253">MESKGSSTQRVDHSSELSSNCANVSWIRIVWARLLVGWIVLICAEVFSGASLKMGLWHPWTLIVTYWLYFAHFFLFTTLAVRTGRTSLASLYLWGVLFGLYESWITKVIWHGYGGDGKLVLGSIGPYGFSELSMVFLFHPVASFLLPLAVTCLVCPSLRGLFPDLVWFTGKTRGVRLFLCYLLFSLPPIIAMNSGGPLNLVRNLVVVIVVLFVLNRLSRPALAGPNCDRIVVFGRRGFVGLCIYLVLLYLVTYFGLRPEGMPSASVQLATGVFYALAIIGLWRHTAREPMPDESVPVDPMEMRRVKTFFVVLMSLSLVLSSFAGWPGLFVPIMLNFALWTPLGFLLTILAWFRDGKASPNDKLDEEPQPRSFLRRATRLAGFGCGGVGLLFATLLGLIYILIGHSVPKTYPTIEHPIAAPPLAANLGGGLEGFDSPYVGHTGSWDGKGGGMFGSSKLSDLDTEVAMGLRWTFMSVYWSSMEPDGPVDLSKGIPPAWQALDSFVIAAHQRQLNVLMQAPVVGGNAGGPPPWAGRREPGKSAPENMDALADFASKLAERYRPGGTLAQREGWDTSYGIRAWELDNEPEAYRTHWKGQAADYAEFVAKASSRIKAADPQALIVAPGVASGDHVVPWLESTLDVEGKNGSPTFKQNGNSYSIGPAVDVVSFHNYEGLDTFFSGHDMTVGRAFQKVRGVFEKWEDRSLGYEYSRKKEYWHTEGNFDFVGALSEERRAAWRFQFFTRAFAAGIRKVVVMDASPLEQIAVKAYVEVLPRPFPMLAASDQIEVVDGSAVAFQCLDGDGVEAGRVWIVWAQADTGDAMIDLPVIGDHVQIVSVGGQREMKPASQGRVRLLLGGDPKMPAPVLVVDRAKEGSGAEIDI</sequence>
<evidence type="ECO:0000313" key="3">
    <source>
        <dbReference type="Proteomes" id="UP000315010"/>
    </source>
</evidence>
<keyword evidence="1" id="KW-0812">Transmembrane</keyword>
<feature type="transmembrane region" description="Helical" evidence="1">
    <location>
        <begin position="30"/>
        <end position="51"/>
    </location>
</feature>
<dbReference type="PANTHER" id="PTHR12631:SF10">
    <property type="entry name" value="BETA-XYLOSIDASE-LIKE PROTEIN-RELATED"/>
    <property type="match status" value="1"/>
</dbReference>
<gene>
    <name evidence="2" type="ORF">CA13_42820</name>
</gene>
<dbReference type="Proteomes" id="UP000315010">
    <property type="component" value="Unassembled WGS sequence"/>
</dbReference>
<dbReference type="Gene3D" id="3.20.20.80">
    <property type="entry name" value="Glycosidases"/>
    <property type="match status" value="1"/>
</dbReference>
<feature type="transmembrane region" description="Helical" evidence="1">
    <location>
        <begin position="175"/>
        <end position="194"/>
    </location>
</feature>
<feature type="transmembrane region" description="Helical" evidence="1">
    <location>
        <begin position="379"/>
        <end position="402"/>
    </location>
</feature>
<feature type="transmembrane region" description="Helical" evidence="1">
    <location>
        <begin position="268"/>
        <end position="286"/>
    </location>
</feature>
<dbReference type="OrthoDB" id="9776971at2"/>
<feature type="transmembrane region" description="Helical" evidence="1">
    <location>
        <begin position="307"/>
        <end position="326"/>
    </location>
</feature>
<feature type="transmembrane region" description="Helical" evidence="1">
    <location>
        <begin position="91"/>
        <end position="113"/>
    </location>
</feature>
<dbReference type="PANTHER" id="PTHR12631">
    <property type="entry name" value="ALPHA-L-IDURONIDASE"/>
    <property type="match status" value="1"/>
</dbReference>
<feature type="transmembrane region" description="Helical" evidence="1">
    <location>
        <begin position="238"/>
        <end position="256"/>
    </location>
</feature>
<evidence type="ECO:0000256" key="1">
    <source>
        <dbReference type="SAM" id="Phobius"/>
    </source>
</evidence>
<dbReference type="InterPro" id="IPR017853">
    <property type="entry name" value="GH"/>
</dbReference>
<reference evidence="2 3" key="1">
    <citation type="submission" date="2019-02" db="EMBL/GenBank/DDBJ databases">
        <title>Deep-cultivation of Planctomycetes and their phenomic and genomic characterization uncovers novel biology.</title>
        <authorList>
            <person name="Wiegand S."/>
            <person name="Jogler M."/>
            <person name="Boedeker C."/>
            <person name="Pinto D."/>
            <person name="Vollmers J."/>
            <person name="Rivas-Marin E."/>
            <person name="Kohn T."/>
            <person name="Peeters S.H."/>
            <person name="Heuer A."/>
            <person name="Rast P."/>
            <person name="Oberbeckmann S."/>
            <person name="Bunk B."/>
            <person name="Jeske O."/>
            <person name="Meyerdierks A."/>
            <person name="Storesund J.E."/>
            <person name="Kallscheuer N."/>
            <person name="Luecker S."/>
            <person name="Lage O.M."/>
            <person name="Pohl T."/>
            <person name="Merkel B.J."/>
            <person name="Hornburger P."/>
            <person name="Mueller R.-W."/>
            <person name="Bruemmer F."/>
            <person name="Labrenz M."/>
            <person name="Spormann A.M."/>
            <person name="Op Den Camp H."/>
            <person name="Overmann J."/>
            <person name="Amann R."/>
            <person name="Jetten M.S.M."/>
            <person name="Mascher T."/>
            <person name="Medema M.H."/>
            <person name="Devos D.P."/>
            <person name="Kaster A.-K."/>
            <person name="Ovreas L."/>
            <person name="Rohde M."/>
            <person name="Galperin M.Y."/>
            <person name="Jogler C."/>
        </authorList>
    </citation>
    <scope>NUCLEOTIDE SEQUENCE [LARGE SCALE GENOMIC DNA]</scope>
    <source>
        <strain evidence="2 3">CA13</strain>
    </source>
</reference>
<evidence type="ECO:0000313" key="2">
    <source>
        <dbReference type="EMBL" id="TWT82819.1"/>
    </source>
</evidence>
<keyword evidence="1" id="KW-1133">Transmembrane helix</keyword>
<name>A0A5C5Z5Z2_9BACT</name>
<keyword evidence="1" id="KW-0472">Membrane</keyword>